<dbReference type="EMBL" id="HBUF01034491">
    <property type="protein sequence ID" value="CAG6615963.1"/>
    <property type="molecule type" value="Transcribed_RNA"/>
</dbReference>
<protein>
    <submittedName>
        <fullName evidence="1">Uncharacterized protein</fullName>
    </submittedName>
</protein>
<accession>A0A8D8M0S4</accession>
<dbReference type="EMBL" id="HBUF01034490">
    <property type="protein sequence ID" value="CAG6615959.1"/>
    <property type="molecule type" value="Transcribed_RNA"/>
</dbReference>
<organism evidence="1">
    <name type="scientific">Cacopsylla melanoneura</name>
    <dbReference type="NCBI Taxonomy" id="428564"/>
    <lineage>
        <taxon>Eukaryota</taxon>
        <taxon>Metazoa</taxon>
        <taxon>Ecdysozoa</taxon>
        <taxon>Arthropoda</taxon>
        <taxon>Hexapoda</taxon>
        <taxon>Insecta</taxon>
        <taxon>Pterygota</taxon>
        <taxon>Neoptera</taxon>
        <taxon>Paraneoptera</taxon>
        <taxon>Hemiptera</taxon>
        <taxon>Sternorrhyncha</taxon>
        <taxon>Psylloidea</taxon>
        <taxon>Psyllidae</taxon>
        <taxon>Psyllinae</taxon>
        <taxon>Cacopsylla</taxon>
    </lineage>
</organism>
<proteinExistence type="predicted"/>
<evidence type="ECO:0000313" key="1">
    <source>
        <dbReference type="EMBL" id="CAG6615963.1"/>
    </source>
</evidence>
<reference evidence="1" key="1">
    <citation type="submission" date="2021-05" db="EMBL/GenBank/DDBJ databases">
        <authorList>
            <person name="Alioto T."/>
            <person name="Alioto T."/>
            <person name="Gomez Garrido J."/>
        </authorList>
    </citation>
    <scope>NUCLEOTIDE SEQUENCE</scope>
</reference>
<dbReference type="AlphaFoldDB" id="A0A8D8M0S4"/>
<name>A0A8D8M0S4_9HEMI</name>
<sequence length="162" mass="17864">MTAEGQHGRYDPVCGRLAVDRRRGGSGQGRRGWGVFYTGHGTAHGNFLAHIRHGGFHPTNPGLIVSQQVNGLLYNYSFGYIVQVLAEEGQSFLDISSHAGGRGFKFTANVMKVSITTVDVFTRGERDDSRVTDICIRGPANCPLSKRMFHPSTLFQFQHPEL</sequence>